<feature type="domain" description="AMP-binding enzyme C-terminal" evidence="3">
    <location>
        <begin position="409"/>
        <end position="488"/>
    </location>
</feature>
<dbReference type="InterPro" id="IPR025110">
    <property type="entry name" value="AMP-bd_C"/>
</dbReference>
<evidence type="ECO:0000313" key="5">
    <source>
        <dbReference type="Proteomes" id="UP001230426"/>
    </source>
</evidence>
<feature type="domain" description="AMP-dependent synthetase/ligase" evidence="2">
    <location>
        <begin position="10"/>
        <end position="351"/>
    </location>
</feature>
<feature type="compositionally biased region" description="Low complexity" evidence="1">
    <location>
        <begin position="128"/>
        <end position="140"/>
    </location>
</feature>
<feature type="region of interest" description="Disordered" evidence="1">
    <location>
        <begin position="115"/>
        <end position="140"/>
    </location>
</feature>
<proteinExistence type="predicted"/>
<evidence type="ECO:0000259" key="3">
    <source>
        <dbReference type="Pfam" id="PF13193"/>
    </source>
</evidence>
<dbReference type="Gene3D" id="3.40.50.12780">
    <property type="entry name" value="N-terminal domain of ligase-like"/>
    <property type="match status" value="1"/>
</dbReference>
<dbReference type="InterPro" id="IPR020845">
    <property type="entry name" value="AMP-binding_CS"/>
</dbReference>
<dbReference type="Pfam" id="PF13193">
    <property type="entry name" value="AMP-binding_C"/>
    <property type="match status" value="1"/>
</dbReference>
<dbReference type="InterPro" id="IPR045851">
    <property type="entry name" value="AMP-bd_C_sf"/>
</dbReference>
<comment type="caution">
    <text evidence="4">The sequence shown here is derived from an EMBL/GenBank/DDBJ whole genome shotgun (WGS) entry which is preliminary data.</text>
</comment>
<dbReference type="EMBL" id="JAUSRB010000002">
    <property type="protein sequence ID" value="MDP9869258.1"/>
    <property type="molecule type" value="Genomic_DNA"/>
</dbReference>
<organism evidence="4 5">
    <name type="scientific">Streptosporangium brasiliense</name>
    <dbReference type="NCBI Taxonomy" id="47480"/>
    <lineage>
        <taxon>Bacteria</taxon>
        <taxon>Bacillati</taxon>
        <taxon>Actinomycetota</taxon>
        <taxon>Actinomycetes</taxon>
        <taxon>Streptosporangiales</taxon>
        <taxon>Streptosporangiaceae</taxon>
        <taxon>Streptosporangium</taxon>
    </lineage>
</organism>
<dbReference type="InterPro" id="IPR010071">
    <property type="entry name" value="AA_adenyl_dom"/>
</dbReference>
<dbReference type="SUPFAM" id="SSF56801">
    <property type="entry name" value="Acetyl-CoA synthetase-like"/>
    <property type="match status" value="1"/>
</dbReference>
<gene>
    <name evidence="4" type="ORF">J2S55_008524</name>
</gene>
<dbReference type="Pfam" id="PF00501">
    <property type="entry name" value="AMP-binding"/>
    <property type="match status" value="1"/>
</dbReference>
<sequence>MDSTLHAEVARRARERPDHPALVERGVTVSYRTLDRAADFFASLLTDLGVGPGSTVPVILPRSARLVVVQLALLKCGAAYSVLDPGWPAERLESLVGRLPSPLAVADSQAHGFPVWTPPQESPRESAGRAAAPPQRGADGATPAMVIFTSGTTGVPKAVVLPHRAALRLFRGDSPASFGPGHVMPQVSNAAWDMYALEVWGTLVAGGTCLVPDDRIFLPETLRAAVTEHGANTVHMPTALFNLFVDVDHSCFAGLRTVLVSGEAMSGAHAARFIRAHPGIALVNCYGPVECCMFVSSHQVSARDCDASGGVPLGTAAPGTRIFVMAGDEVCPSGKEGEICVAGDGLAVGYLGQDGLTAERFRTVSIEGAPTRVYRTGDQGRVDGDGNLRYLGRRDRQVKLRGFRVEPAEVEHAARSVPGVLNCAAVPIRGADGSYQSMALAYTSGSKGVTDSADPLGVRSALAEVLPEYLVPTHAVAVDALPLTPNGKLDRAALEAWGSTHFRRNNHD</sequence>
<keyword evidence="5" id="KW-1185">Reference proteome</keyword>
<evidence type="ECO:0000259" key="2">
    <source>
        <dbReference type="Pfam" id="PF00501"/>
    </source>
</evidence>
<dbReference type="InterPro" id="IPR000873">
    <property type="entry name" value="AMP-dep_synth/lig_dom"/>
</dbReference>
<dbReference type="PANTHER" id="PTHR45527">
    <property type="entry name" value="NONRIBOSOMAL PEPTIDE SYNTHETASE"/>
    <property type="match status" value="1"/>
</dbReference>
<protein>
    <submittedName>
        <fullName evidence="4">Amino acid adenylation domain-containing protein</fullName>
    </submittedName>
</protein>
<reference evidence="4 5" key="1">
    <citation type="submission" date="2023-07" db="EMBL/GenBank/DDBJ databases">
        <title>Sequencing the genomes of 1000 actinobacteria strains.</title>
        <authorList>
            <person name="Klenk H.-P."/>
        </authorList>
    </citation>
    <scope>NUCLEOTIDE SEQUENCE [LARGE SCALE GENOMIC DNA]</scope>
    <source>
        <strain evidence="4 5">DSM 44109</strain>
    </source>
</reference>
<dbReference type="Gene3D" id="3.30.300.30">
    <property type="match status" value="1"/>
</dbReference>
<dbReference type="RefSeq" id="WP_306872961.1">
    <property type="nucleotide sequence ID" value="NZ_JAUSRB010000002.1"/>
</dbReference>
<dbReference type="InterPro" id="IPR042099">
    <property type="entry name" value="ANL_N_sf"/>
</dbReference>
<evidence type="ECO:0000313" key="4">
    <source>
        <dbReference type="EMBL" id="MDP9869258.1"/>
    </source>
</evidence>
<name>A0ABT9RJJ6_9ACTN</name>
<evidence type="ECO:0000256" key="1">
    <source>
        <dbReference type="SAM" id="MobiDB-lite"/>
    </source>
</evidence>
<accession>A0ABT9RJJ6</accession>
<dbReference type="PANTHER" id="PTHR45527:SF1">
    <property type="entry name" value="FATTY ACID SYNTHASE"/>
    <property type="match status" value="1"/>
</dbReference>
<dbReference type="PROSITE" id="PS00455">
    <property type="entry name" value="AMP_BINDING"/>
    <property type="match status" value="1"/>
</dbReference>
<dbReference type="Proteomes" id="UP001230426">
    <property type="component" value="Unassembled WGS sequence"/>
</dbReference>
<dbReference type="NCBIfam" id="TIGR01733">
    <property type="entry name" value="AA-adenyl-dom"/>
    <property type="match status" value="1"/>
</dbReference>